<dbReference type="EMBL" id="JAMZMM010000041">
    <property type="protein sequence ID" value="MCP2728143.1"/>
    <property type="molecule type" value="Genomic_DNA"/>
</dbReference>
<gene>
    <name evidence="3" type="ORF">NJ959_06600</name>
</gene>
<evidence type="ECO:0000313" key="4">
    <source>
        <dbReference type="Proteomes" id="UP001204953"/>
    </source>
</evidence>
<feature type="region of interest" description="Disordered" evidence="1">
    <location>
        <begin position="162"/>
        <end position="181"/>
    </location>
</feature>
<dbReference type="AlphaFoldDB" id="A0AAE3KN03"/>
<feature type="compositionally biased region" description="Polar residues" evidence="1">
    <location>
        <begin position="162"/>
        <end position="173"/>
    </location>
</feature>
<proteinExistence type="predicted"/>
<keyword evidence="2" id="KW-0472">Membrane</keyword>
<accession>A0AAE3KN03</accession>
<keyword evidence="2" id="KW-1133">Transmembrane helix</keyword>
<name>A0AAE3KN03_9CYAN</name>
<evidence type="ECO:0000256" key="2">
    <source>
        <dbReference type="SAM" id="Phobius"/>
    </source>
</evidence>
<feature type="transmembrane region" description="Helical" evidence="2">
    <location>
        <begin position="100"/>
        <end position="121"/>
    </location>
</feature>
<keyword evidence="4" id="KW-1185">Reference proteome</keyword>
<evidence type="ECO:0000313" key="3">
    <source>
        <dbReference type="EMBL" id="MCP2728143.1"/>
    </source>
</evidence>
<protein>
    <submittedName>
        <fullName evidence="3">Fis family transcriptional regulator</fullName>
    </submittedName>
</protein>
<reference evidence="3" key="1">
    <citation type="submission" date="2022-06" db="EMBL/GenBank/DDBJ databases">
        <title>New cyanobacteria of genus Symplocastrum in benthos of Lake Baikal.</title>
        <authorList>
            <person name="Sorokovikova E."/>
            <person name="Tikhonova I."/>
            <person name="Krasnopeev A."/>
            <person name="Evseev P."/>
            <person name="Gladkikh A."/>
            <person name="Belykh O."/>
        </authorList>
    </citation>
    <scope>NUCLEOTIDE SEQUENCE</scope>
    <source>
        <strain evidence="3">BBK-W-15</strain>
    </source>
</reference>
<evidence type="ECO:0000256" key="1">
    <source>
        <dbReference type="SAM" id="MobiDB-lite"/>
    </source>
</evidence>
<dbReference type="Proteomes" id="UP001204953">
    <property type="component" value="Unassembled WGS sequence"/>
</dbReference>
<comment type="caution">
    <text evidence="3">The sequence shown here is derived from an EMBL/GenBank/DDBJ whole genome shotgun (WGS) entry which is preliminary data.</text>
</comment>
<dbReference type="RefSeq" id="WP_254010945.1">
    <property type="nucleotide sequence ID" value="NZ_JAMZMM010000041.1"/>
</dbReference>
<sequence length="181" mass="20042">MNSNFNVPQQSRPEAAREMDSLQRDRFELLSAYIDGEVTAAERITVQEWLAREPEMQRLYARLLKIRGGFHKLPVPSTEISTQEIVGRVFGRINRRRIKYATLWGGAAIAAVFVGAFSGIFPGSQFALQQAKVTPPAATTEPLMIAVNRPVIEIPKAAVSSSDKFGQPQTESGKVNKNDIN</sequence>
<keyword evidence="2" id="KW-0812">Transmembrane</keyword>
<organism evidence="3 4">
    <name type="scientific">Limnofasciculus baicalensis BBK-W-15</name>
    <dbReference type="NCBI Taxonomy" id="2699891"/>
    <lineage>
        <taxon>Bacteria</taxon>
        <taxon>Bacillati</taxon>
        <taxon>Cyanobacteriota</taxon>
        <taxon>Cyanophyceae</taxon>
        <taxon>Coleofasciculales</taxon>
        <taxon>Coleofasciculaceae</taxon>
        <taxon>Limnofasciculus</taxon>
        <taxon>Limnofasciculus baicalensis</taxon>
    </lineage>
</organism>